<dbReference type="GO" id="GO:0043565">
    <property type="term" value="F:sequence-specific DNA binding"/>
    <property type="evidence" value="ECO:0007669"/>
    <property type="project" value="InterPro"/>
</dbReference>
<dbReference type="GO" id="GO:0043200">
    <property type="term" value="P:response to amino acid"/>
    <property type="evidence" value="ECO:0007669"/>
    <property type="project" value="TreeGrafter"/>
</dbReference>
<dbReference type="SUPFAM" id="SSF46785">
    <property type="entry name" value="Winged helix' DNA-binding domain"/>
    <property type="match status" value="1"/>
</dbReference>
<dbReference type="GO" id="GO:0005829">
    <property type="term" value="C:cytosol"/>
    <property type="evidence" value="ECO:0007669"/>
    <property type="project" value="TreeGrafter"/>
</dbReference>
<evidence type="ECO:0000256" key="1">
    <source>
        <dbReference type="ARBA" id="ARBA00023015"/>
    </source>
</evidence>
<evidence type="ECO:0000313" key="6">
    <source>
        <dbReference type="Proteomes" id="UP000275394"/>
    </source>
</evidence>
<dbReference type="InterPro" id="IPR011991">
    <property type="entry name" value="ArsR-like_HTH"/>
</dbReference>
<dbReference type="InterPro" id="IPR019887">
    <property type="entry name" value="Tscrpt_reg_AsnC/Lrp_C"/>
</dbReference>
<dbReference type="InterPro" id="IPR036388">
    <property type="entry name" value="WH-like_DNA-bd_sf"/>
</dbReference>
<evidence type="ECO:0000256" key="3">
    <source>
        <dbReference type="ARBA" id="ARBA00023163"/>
    </source>
</evidence>
<dbReference type="InterPro" id="IPR036390">
    <property type="entry name" value="WH_DNA-bd_sf"/>
</dbReference>
<dbReference type="Pfam" id="PF13412">
    <property type="entry name" value="HTH_24"/>
    <property type="match status" value="1"/>
</dbReference>
<dbReference type="InterPro" id="IPR011008">
    <property type="entry name" value="Dimeric_a/b-barrel"/>
</dbReference>
<dbReference type="OrthoDB" id="166264at2"/>
<name>A0A3N2DGY1_9GAMM</name>
<protein>
    <submittedName>
        <fullName evidence="5">Lrp/AsnC family transcriptional regulator</fullName>
    </submittedName>
</protein>
<evidence type="ECO:0000313" key="5">
    <source>
        <dbReference type="EMBL" id="ROR99022.1"/>
    </source>
</evidence>
<dbReference type="EMBL" id="RKHR01000006">
    <property type="protein sequence ID" value="ROR99022.1"/>
    <property type="molecule type" value="Genomic_DNA"/>
</dbReference>
<organism evidence="5 6">
    <name type="scientific">Sinobacterium caligoides</name>
    <dbReference type="NCBI Taxonomy" id="933926"/>
    <lineage>
        <taxon>Bacteria</taxon>
        <taxon>Pseudomonadati</taxon>
        <taxon>Pseudomonadota</taxon>
        <taxon>Gammaproteobacteria</taxon>
        <taxon>Cellvibrionales</taxon>
        <taxon>Spongiibacteraceae</taxon>
        <taxon>Sinobacterium</taxon>
    </lineage>
</organism>
<dbReference type="InterPro" id="IPR019888">
    <property type="entry name" value="Tscrpt_reg_AsnC-like"/>
</dbReference>
<dbReference type="AlphaFoldDB" id="A0A3N2DGY1"/>
<keyword evidence="2" id="KW-0238">DNA-binding</keyword>
<dbReference type="SMART" id="SM00344">
    <property type="entry name" value="HTH_ASNC"/>
    <property type="match status" value="1"/>
</dbReference>
<dbReference type="GO" id="GO:0006355">
    <property type="term" value="P:regulation of DNA-templated transcription"/>
    <property type="evidence" value="ECO:0007669"/>
    <property type="project" value="UniProtKB-ARBA"/>
</dbReference>
<dbReference type="Pfam" id="PF01037">
    <property type="entry name" value="AsnC_trans_reg"/>
    <property type="match status" value="1"/>
</dbReference>
<dbReference type="PRINTS" id="PR00033">
    <property type="entry name" value="HTHASNC"/>
</dbReference>
<reference evidence="5 6" key="1">
    <citation type="submission" date="2018-11" db="EMBL/GenBank/DDBJ databases">
        <title>Genomic Encyclopedia of Type Strains, Phase IV (KMG-IV): sequencing the most valuable type-strain genomes for metagenomic binning, comparative biology and taxonomic classification.</title>
        <authorList>
            <person name="Goeker M."/>
        </authorList>
    </citation>
    <scope>NUCLEOTIDE SEQUENCE [LARGE SCALE GENOMIC DNA]</scope>
    <source>
        <strain evidence="5 6">DSM 100316</strain>
    </source>
</reference>
<dbReference type="InterPro" id="IPR000485">
    <property type="entry name" value="AsnC-type_HTH_dom"/>
</dbReference>
<dbReference type="Proteomes" id="UP000275394">
    <property type="component" value="Unassembled WGS sequence"/>
</dbReference>
<gene>
    <name evidence="5" type="ORF">EDC56_3262</name>
</gene>
<dbReference type="PANTHER" id="PTHR30154:SF17">
    <property type="entry name" value="DNA-BINDING TRANSCRIPTIONAL ACTIVATOR DECR"/>
    <property type="match status" value="1"/>
</dbReference>
<comment type="caution">
    <text evidence="5">The sequence shown here is derived from an EMBL/GenBank/DDBJ whole genome shotgun (WGS) entry which is preliminary data.</text>
</comment>
<dbReference type="SUPFAM" id="SSF54909">
    <property type="entry name" value="Dimeric alpha+beta barrel"/>
    <property type="match status" value="1"/>
</dbReference>
<proteinExistence type="predicted"/>
<feature type="domain" description="HTH asnC-type" evidence="4">
    <location>
        <begin position="4"/>
        <end position="65"/>
    </location>
</feature>
<keyword evidence="6" id="KW-1185">Reference proteome</keyword>
<dbReference type="PANTHER" id="PTHR30154">
    <property type="entry name" value="LEUCINE-RESPONSIVE REGULATORY PROTEIN"/>
    <property type="match status" value="1"/>
</dbReference>
<accession>A0A3N2DGY1</accession>
<keyword evidence="1" id="KW-0805">Transcription regulation</keyword>
<dbReference type="CDD" id="cd00090">
    <property type="entry name" value="HTH_ARSR"/>
    <property type="match status" value="1"/>
</dbReference>
<dbReference type="PROSITE" id="PS50956">
    <property type="entry name" value="HTH_ASNC_2"/>
    <property type="match status" value="1"/>
</dbReference>
<dbReference type="Gene3D" id="1.10.10.10">
    <property type="entry name" value="Winged helix-like DNA-binding domain superfamily/Winged helix DNA-binding domain"/>
    <property type="match status" value="1"/>
</dbReference>
<evidence type="ECO:0000259" key="4">
    <source>
        <dbReference type="PROSITE" id="PS50956"/>
    </source>
</evidence>
<keyword evidence="3" id="KW-0804">Transcription</keyword>
<evidence type="ECO:0000256" key="2">
    <source>
        <dbReference type="ARBA" id="ARBA00023125"/>
    </source>
</evidence>
<dbReference type="Gene3D" id="3.30.70.920">
    <property type="match status" value="1"/>
</dbReference>
<sequence length="153" mass="17681">MVSLDTKDKKILSYLQADATISLSVLAERVNLSTTPCWKRVKRLEDEGVIVKRVALLNPEQVSLPTSIFMTLSIVNHSAKWMNEFNSVVEKFDEVMEVYRMTGEFDYMLRVQVKDIHSFDRFYKRLMEQLDGVTKVTSSFAMETIKYTTALPL</sequence>